<protein>
    <submittedName>
        <fullName evidence="1">Uncharacterized protein</fullName>
    </submittedName>
</protein>
<gene>
    <name evidence="1" type="ORF">MM415B01704_0004</name>
</gene>
<sequence length="50" mass="5812">MPMLENELDILILKAHRSGLNYWQILKVLLLRCGDLMMQSEAEYYVKGGN</sequence>
<proteinExistence type="predicted"/>
<name>A0A6M3IHX2_9ZZZZ</name>
<dbReference type="AlphaFoldDB" id="A0A6M3IHX2"/>
<organism evidence="1">
    <name type="scientific">viral metagenome</name>
    <dbReference type="NCBI Taxonomy" id="1070528"/>
    <lineage>
        <taxon>unclassified sequences</taxon>
        <taxon>metagenomes</taxon>
        <taxon>organismal metagenomes</taxon>
    </lineage>
</organism>
<dbReference type="EMBL" id="MT141256">
    <property type="protein sequence ID" value="QJA57136.1"/>
    <property type="molecule type" value="Genomic_DNA"/>
</dbReference>
<reference evidence="1" key="1">
    <citation type="submission" date="2020-03" db="EMBL/GenBank/DDBJ databases">
        <title>The deep terrestrial virosphere.</title>
        <authorList>
            <person name="Holmfeldt K."/>
            <person name="Nilsson E."/>
            <person name="Simone D."/>
            <person name="Lopez-Fernandez M."/>
            <person name="Wu X."/>
            <person name="de Brujin I."/>
            <person name="Lundin D."/>
            <person name="Andersson A."/>
            <person name="Bertilsson S."/>
            <person name="Dopson M."/>
        </authorList>
    </citation>
    <scope>NUCLEOTIDE SEQUENCE</scope>
    <source>
        <strain evidence="1">MM415B01704</strain>
    </source>
</reference>
<accession>A0A6M3IHX2</accession>
<evidence type="ECO:0000313" key="1">
    <source>
        <dbReference type="EMBL" id="QJA57136.1"/>
    </source>
</evidence>